<gene>
    <name evidence="2" type="ORF">NBR_LOCUS684</name>
</gene>
<reference evidence="4" key="1">
    <citation type="submission" date="2017-02" db="UniProtKB">
        <authorList>
            <consortium name="WormBaseParasite"/>
        </authorList>
    </citation>
    <scope>IDENTIFICATION</scope>
</reference>
<feature type="region of interest" description="Disordered" evidence="1">
    <location>
        <begin position="46"/>
        <end position="77"/>
    </location>
</feature>
<protein>
    <submittedName>
        <fullName evidence="4">Secreted protein</fullName>
    </submittedName>
</protein>
<keyword evidence="3" id="KW-1185">Reference proteome</keyword>
<reference evidence="2 3" key="2">
    <citation type="submission" date="2018-11" db="EMBL/GenBank/DDBJ databases">
        <authorList>
            <consortium name="Pathogen Informatics"/>
        </authorList>
    </citation>
    <scope>NUCLEOTIDE SEQUENCE [LARGE SCALE GENOMIC DNA]</scope>
</reference>
<organism evidence="4">
    <name type="scientific">Nippostrongylus brasiliensis</name>
    <name type="common">Rat hookworm</name>
    <dbReference type="NCBI Taxonomy" id="27835"/>
    <lineage>
        <taxon>Eukaryota</taxon>
        <taxon>Metazoa</taxon>
        <taxon>Ecdysozoa</taxon>
        <taxon>Nematoda</taxon>
        <taxon>Chromadorea</taxon>
        <taxon>Rhabditida</taxon>
        <taxon>Rhabditina</taxon>
        <taxon>Rhabditomorpha</taxon>
        <taxon>Strongyloidea</taxon>
        <taxon>Heligmosomidae</taxon>
        <taxon>Nippostrongylus</taxon>
    </lineage>
</organism>
<dbReference type="AlphaFoldDB" id="A0A0N4XDT1"/>
<evidence type="ECO:0000313" key="2">
    <source>
        <dbReference type="EMBL" id="VDL63561.1"/>
    </source>
</evidence>
<proteinExistence type="predicted"/>
<evidence type="ECO:0000256" key="1">
    <source>
        <dbReference type="SAM" id="MobiDB-lite"/>
    </source>
</evidence>
<name>A0A0N4XDT1_NIPBR</name>
<evidence type="ECO:0000313" key="4">
    <source>
        <dbReference type="WBParaSite" id="NBR_0000068301-mRNA-1"/>
    </source>
</evidence>
<dbReference type="Proteomes" id="UP000271162">
    <property type="component" value="Unassembled WGS sequence"/>
</dbReference>
<accession>A0A0N4XDT1</accession>
<evidence type="ECO:0000313" key="3">
    <source>
        <dbReference type="Proteomes" id="UP000271162"/>
    </source>
</evidence>
<dbReference type="WBParaSite" id="NBR_0000068301-mRNA-1">
    <property type="protein sequence ID" value="NBR_0000068301-mRNA-1"/>
    <property type="gene ID" value="NBR_0000068301"/>
</dbReference>
<sequence>MSSSLSHSSRFLLAIYHVEQCSATDARGFQVGENACLPAWLRSSISQPRRPESFLSRASLDHHHSSPPVHLVSDRPPVPTPHPPLLLVLLCSAKAIRQGNQKST</sequence>
<dbReference type="EMBL" id="UYSL01000353">
    <property type="protein sequence ID" value="VDL63561.1"/>
    <property type="molecule type" value="Genomic_DNA"/>
</dbReference>